<accession>A0AA39CFB0</accession>
<comment type="caution">
    <text evidence="2">The sequence shown here is derived from an EMBL/GenBank/DDBJ whole genome shotgun (WGS) entry which is preliminary data.</text>
</comment>
<evidence type="ECO:0000313" key="3">
    <source>
        <dbReference type="Proteomes" id="UP001172673"/>
    </source>
</evidence>
<sequence length="302" mass="29511">MHEQGFPSSVPYPPSSSDFLTASQSFTDTSADWLPATSTSLTNVVPLLSSTIVEPISSSQSPGVSDSTSGTVSCTETIWLTTTATRTTTATISWITNVGGSPPPGPAPPAPPISTLSTSSCTETTGSAGTVGIPNNTSYSVASGSIPAGGPQSSPPCTCSVPGGTVVTTFSTTTLSVSASGGVGGNTVGSIVPTPISASGYGGQPGNTTAIIPEPGSQSASPPPPPPPAQSSPAPPPPAITSFASTSTLTSITTKTSSVSSTHTSPTGIPAATGGAMSIGPSFDTRFAGFVATVVWAVSFAL</sequence>
<dbReference type="Proteomes" id="UP001172673">
    <property type="component" value="Unassembled WGS sequence"/>
</dbReference>
<keyword evidence="3" id="KW-1185">Reference proteome</keyword>
<reference evidence="2" key="1">
    <citation type="submission" date="2022-10" db="EMBL/GenBank/DDBJ databases">
        <title>Culturing micro-colonial fungi from biological soil crusts in the Mojave desert and describing Neophaeococcomyces mojavensis, and introducing the new genera and species Taxawa tesnikishii.</title>
        <authorList>
            <person name="Kurbessoian T."/>
            <person name="Stajich J.E."/>
        </authorList>
    </citation>
    <scope>NUCLEOTIDE SEQUENCE</scope>
    <source>
        <strain evidence="2">TK_41</strain>
    </source>
</reference>
<evidence type="ECO:0000256" key="1">
    <source>
        <dbReference type="SAM" id="MobiDB-lite"/>
    </source>
</evidence>
<feature type="region of interest" description="Disordered" evidence="1">
    <location>
        <begin position="116"/>
        <end position="135"/>
    </location>
</feature>
<feature type="compositionally biased region" description="Pro residues" evidence="1">
    <location>
        <begin position="221"/>
        <end position="239"/>
    </location>
</feature>
<feature type="region of interest" description="Disordered" evidence="1">
    <location>
        <begin position="198"/>
        <end position="240"/>
    </location>
</feature>
<evidence type="ECO:0000313" key="2">
    <source>
        <dbReference type="EMBL" id="KAJ9606206.1"/>
    </source>
</evidence>
<dbReference type="AlphaFoldDB" id="A0AA39CFB0"/>
<name>A0AA39CFB0_9EURO</name>
<dbReference type="EMBL" id="JAPDRK010000014">
    <property type="protein sequence ID" value="KAJ9606206.1"/>
    <property type="molecule type" value="Genomic_DNA"/>
</dbReference>
<protein>
    <submittedName>
        <fullName evidence="2">Uncharacterized protein</fullName>
    </submittedName>
</protein>
<gene>
    <name evidence="2" type="ORF">H2200_009167</name>
</gene>
<feature type="compositionally biased region" description="Low complexity" evidence="1">
    <location>
        <begin position="116"/>
        <end position="127"/>
    </location>
</feature>
<proteinExistence type="predicted"/>
<organism evidence="2 3">
    <name type="scientific">Cladophialophora chaetospira</name>
    <dbReference type="NCBI Taxonomy" id="386627"/>
    <lineage>
        <taxon>Eukaryota</taxon>
        <taxon>Fungi</taxon>
        <taxon>Dikarya</taxon>
        <taxon>Ascomycota</taxon>
        <taxon>Pezizomycotina</taxon>
        <taxon>Eurotiomycetes</taxon>
        <taxon>Chaetothyriomycetidae</taxon>
        <taxon>Chaetothyriales</taxon>
        <taxon>Herpotrichiellaceae</taxon>
        <taxon>Cladophialophora</taxon>
    </lineage>
</organism>